<gene>
    <name evidence="1" type="ORF">Pla22_25750</name>
</gene>
<keyword evidence="2" id="KW-1185">Reference proteome</keyword>
<evidence type="ECO:0000313" key="2">
    <source>
        <dbReference type="Proteomes" id="UP000316598"/>
    </source>
</evidence>
<protein>
    <submittedName>
        <fullName evidence="1">Uncharacterized protein</fullName>
    </submittedName>
</protein>
<dbReference type="Proteomes" id="UP000316598">
    <property type="component" value="Unassembled WGS sequence"/>
</dbReference>
<evidence type="ECO:0000313" key="1">
    <source>
        <dbReference type="EMBL" id="TWT54921.1"/>
    </source>
</evidence>
<accession>A0A5C5WXR7</accession>
<sequence>MARCDFSQRFSTPRLFARRRWFVSSRLLTFLVLLAALVQVVPAGSAHANGLHCLSDASVTAELTASSHAIERWVTPPNVTAPVSRPDARVFPSSLSWIASAYCSTGLTSLSFYERLGFIAQPHRCLTTLVTMNVRLQI</sequence>
<organism evidence="1 2">
    <name type="scientific">Rubripirellula amarantea</name>
    <dbReference type="NCBI Taxonomy" id="2527999"/>
    <lineage>
        <taxon>Bacteria</taxon>
        <taxon>Pseudomonadati</taxon>
        <taxon>Planctomycetota</taxon>
        <taxon>Planctomycetia</taxon>
        <taxon>Pirellulales</taxon>
        <taxon>Pirellulaceae</taxon>
        <taxon>Rubripirellula</taxon>
    </lineage>
</organism>
<reference evidence="1 2" key="1">
    <citation type="submission" date="2019-02" db="EMBL/GenBank/DDBJ databases">
        <title>Deep-cultivation of Planctomycetes and their phenomic and genomic characterization uncovers novel biology.</title>
        <authorList>
            <person name="Wiegand S."/>
            <person name="Jogler M."/>
            <person name="Boedeker C."/>
            <person name="Pinto D."/>
            <person name="Vollmers J."/>
            <person name="Rivas-Marin E."/>
            <person name="Kohn T."/>
            <person name="Peeters S.H."/>
            <person name="Heuer A."/>
            <person name="Rast P."/>
            <person name="Oberbeckmann S."/>
            <person name="Bunk B."/>
            <person name="Jeske O."/>
            <person name="Meyerdierks A."/>
            <person name="Storesund J.E."/>
            <person name="Kallscheuer N."/>
            <person name="Luecker S."/>
            <person name="Lage O.M."/>
            <person name="Pohl T."/>
            <person name="Merkel B.J."/>
            <person name="Hornburger P."/>
            <person name="Mueller R.-W."/>
            <person name="Bruemmer F."/>
            <person name="Labrenz M."/>
            <person name="Spormann A.M."/>
            <person name="Op Den Camp H."/>
            <person name="Overmann J."/>
            <person name="Amann R."/>
            <person name="Jetten M.S.M."/>
            <person name="Mascher T."/>
            <person name="Medema M.H."/>
            <person name="Devos D.P."/>
            <person name="Kaster A.-K."/>
            <person name="Ovreas L."/>
            <person name="Rohde M."/>
            <person name="Galperin M.Y."/>
            <person name="Jogler C."/>
        </authorList>
    </citation>
    <scope>NUCLEOTIDE SEQUENCE [LARGE SCALE GENOMIC DNA]</scope>
    <source>
        <strain evidence="1 2">Pla22</strain>
    </source>
</reference>
<proteinExistence type="predicted"/>
<dbReference type="EMBL" id="SJPI01000001">
    <property type="protein sequence ID" value="TWT54921.1"/>
    <property type="molecule type" value="Genomic_DNA"/>
</dbReference>
<comment type="caution">
    <text evidence="1">The sequence shown here is derived from an EMBL/GenBank/DDBJ whole genome shotgun (WGS) entry which is preliminary data.</text>
</comment>
<name>A0A5C5WXR7_9BACT</name>
<dbReference type="AlphaFoldDB" id="A0A5C5WXR7"/>